<dbReference type="Gene3D" id="2.40.128.180">
    <property type="match status" value="1"/>
</dbReference>
<dbReference type="Pfam" id="PF06905">
    <property type="entry name" value="FAIM1"/>
    <property type="match status" value="1"/>
</dbReference>
<feature type="non-terminal residue" evidence="1">
    <location>
        <position position="85"/>
    </location>
</feature>
<dbReference type="InterPro" id="IPR010695">
    <property type="entry name" value="FAIM1"/>
</dbReference>
<gene>
    <name evidence="1" type="ORF">LSH36_1010g00040</name>
</gene>
<dbReference type="AlphaFoldDB" id="A0AAD9IX58"/>
<proteinExistence type="predicted"/>
<feature type="non-terminal residue" evidence="1">
    <location>
        <position position="1"/>
    </location>
</feature>
<evidence type="ECO:0000313" key="2">
    <source>
        <dbReference type="Proteomes" id="UP001208570"/>
    </source>
</evidence>
<sequence length="85" mass="9493">SDLIDYQQIITFRLLTSVNNVGLIFLKNRIYSISNMSDLVAVWEVSLSDGLHLVEFEHGTTTGKRVIRVDGKVMVGHRAPSDAHP</sequence>
<reference evidence="1" key="1">
    <citation type="journal article" date="2023" name="Mol. Biol. Evol.">
        <title>Third-Generation Sequencing Reveals the Adaptive Role of the Epigenome in Three Deep-Sea Polychaetes.</title>
        <authorList>
            <person name="Perez M."/>
            <person name="Aroh O."/>
            <person name="Sun Y."/>
            <person name="Lan Y."/>
            <person name="Juniper S.K."/>
            <person name="Young C.R."/>
            <person name="Angers B."/>
            <person name="Qian P.Y."/>
        </authorList>
    </citation>
    <scope>NUCLEOTIDE SEQUENCE</scope>
    <source>
        <strain evidence="1">P08H-3</strain>
    </source>
</reference>
<dbReference type="PANTHER" id="PTHR13088">
    <property type="entry name" value="FAS APOPTOTIC INHIBITORY MOLECULE FAIM"/>
    <property type="match status" value="1"/>
</dbReference>
<keyword evidence="2" id="KW-1185">Reference proteome</keyword>
<dbReference type="Proteomes" id="UP001208570">
    <property type="component" value="Unassembled WGS sequence"/>
</dbReference>
<dbReference type="EMBL" id="JAODUP010001010">
    <property type="protein sequence ID" value="KAK2141973.1"/>
    <property type="molecule type" value="Genomic_DNA"/>
</dbReference>
<evidence type="ECO:0000313" key="1">
    <source>
        <dbReference type="EMBL" id="KAK2141973.1"/>
    </source>
</evidence>
<name>A0AAD9IX58_9ANNE</name>
<dbReference type="PANTHER" id="PTHR13088:SF3">
    <property type="entry name" value="FAS APOPTOTIC INHIBITORY MOLECULE 1"/>
    <property type="match status" value="1"/>
</dbReference>
<protein>
    <submittedName>
        <fullName evidence="1">Uncharacterized protein</fullName>
    </submittedName>
</protein>
<dbReference type="InterPro" id="IPR038513">
    <property type="entry name" value="FAIM1_dom_sf"/>
</dbReference>
<comment type="caution">
    <text evidence="1">The sequence shown here is derived from an EMBL/GenBank/DDBJ whole genome shotgun (WGS) entry which is preliminary data.</text>
</comment>
<dbReference type="GO" id="GO:1902042">
    <property type="term" value="P:negative regulation of extrinsic apoptotic signaling pathway via death domain receptors"/>
    <property type="evidence" value="ECO:0007669"/>
    <property type="project" value="TreeGrafter"/>
</dbReference>
<organism evidence="1 2">
    <name type="scientific">Paralvinella palmiformis</name>
    <dbReference type="NCBI Taxonomy" id="53620"/>
    <lineage>
        <taxon>Eukaryota</taxon>
        <taxon>Metazoa</taxon>
        <taxon>Spiralia</taxon>
        <taxon>Lophotrochozoa</taxon>
        <taxon>Annelida</taxon>
        <taxon>Polychaeta</taxon>
        <taxon>Sedentaria</taxon>
        <taxon>Canalipalpata</taxon>
        <taxon>Terebellida</taxon>
        <taxon>Terebelliformia</taxon>
        <taxon>Alvinellidae</taxon>
        <taxon>Paralvinella</taxon>
    </lineage>
</organism>
<accession>A0AAD9IX58</accession>